<dbReference type="RefSeq" id="WP_203861133.1">
    <property type="nucleotide sequence ID" value="NZ_BAAAZQ010000015.1"/>
</dbReference>
<gene>
    <name evidence="4" type="ORF">Pma05_63470</name>
</gene>
<dbReference type="PANTHER" id="PTHR35201:SF4">
    <property type="entry name" value="BETA-PINACENE SYNTHASE-RELATED"/>
    <property type="match status" value="1"/>
</dbReference>
<dbReference type="Pfam" id="PF19086">
    <property type="entry name" value="Terpene_syn_C_2"/>
    <property type="match status" value="1"/>
</dbReference>
<proteinExistence type="inferred from homology"/>
<dbReference type="Proteomes" id="UP000621500">
    <property type="component" value="Unassembled WGS sequence"/>
</dbReference>
<dbReference type="EMBL" id="BONX01000048">
    <property type="protein sequence ID" value="GIG99774.1"/>
    <property type="molecule type" value="Genomic_DNA"/>
</dbReference>
<dbReference type="Gene3D" id="1.10.600.10">
    <property type="entry name" value="Farnesyl Diphosphate Synthase"/>
    <property type="match status" value="2"/>
</dbReference>
<protein>
    <recommendedName>
        <fullName evidence="2">Terpene synthase</fullName>
        <ecNumber evidence="2">4.2.3.-</ecNumber>
    </recommendedName>
</protein>
<dbReference type="EC" id="4.2.3.-" evidence="2"/>
<dbReference type="InterPro" id="IPR034686">
    <property type="entry name" value="Terpene_cyclase-like_2"/>
</dbReference>
<evidence type="ECO:0000313" key="4">
    <source>
        <dbReference type="EMBL" id="GIG99774.1"/>
    </source>
</evidence>
<keyword evidence="5" id="KW-1185">Reference proteome</keyword>
<feature type="compositionally biased region" description="Low complexity" evidence="3">
    <location>
        <begin position="144"/>
        <end position="165"/>
    </location>
</feature>
<comment type="cofactor">
    <cofactor evidence="2">
        <name>Mg(2+)</name>
        <dbReference type="ChEBI" id="CHEBI:18420"/>
    </cofactor>
</comment>
<organism evidence="4 5">
    <name type="scientific">Plantactinospora mayteni</name>
    <dbReference type="NCBI Taxonomy" id="566021"/>
    <lineage>
        <taxon>Bacteria</taxon>
        <taxon>Bacillati</taxon>
        <taxon>Actinomycetota</taxon>
        <taxon>Actinomycetes</taxon>
        <taxon>Micromonosporales</taxon>
        <taxon>Micromonosporaceae</taxon>
        <taxon>Plantactinospora</taxon>
    </lineage>
</organism>
<keyword evidence="2" id="KW-0460">Magnesium</keyword>
<dbReference type="InterPro" id="IPR008949">
    <property type="entry name" value="Isoprenoid_synthase_dom_sf"/>
</dbReference>
<evidence type="ECO:0000256" key="1">
    <source>
        <dbReference type="ARBA" id="ARBA00023239"/>
    </source>
</evidence>
<comment type="caution">
    <text evidence="4">The sequence shown here is derived from an EMBL/GenBank/DDBJ whole genome shotgun (WGS) entry which is preliminary data.</text>
</comment>
<accession>A0ABQ4EYN9</accession>
<feature type="region of interest" description="Disordered" evidence="3">
    <location>
        <begin position="112"/>
        <end position="207"/>
    </location>
</feature>
<dbReference type="SFLD" id="SFLDS00005">
    <property type="entry name" value="Isoprenoid_Synthase_Type_I"/>
    <property type="match status" value="1"/>
</dbReference>
<dbReference type="SFLD" id="SFLDG01020">
    <property type="entry name" value="Terpene_Cyclase_Like_2"/>
    <property type="match status" value="1"/>
</dbReference>
<reference evidence="4 5" key="1">
    <citation type="submission" date="2021-01" db="EMBL/GenBank/DDBJ databases">
        <title>Whole genome shotgun sequence of Plantactinospora mayteni NBRC 109088.</title>
        <authorList>
            <person name="Komaki H."/>
            <person name="Tamura T."/>
        </authorList>
    </citation>
    <scope>NUCLEOTIDE SEQUENCE [LARGE SCALE GENOMIC DNA]</scope>
    <source>
        <strain evidence="4 5">NBRC 109088</strain>
    </source>
</reference>
<keyword evidence="1 2" id="KW-0456">Lyase</keyword>
<feature type="region of interest" description="Disordered" evidence="3">
    <location>
        <begin position="401"/>
        <end position="436"/>
    </location>
</feature>
<keyword evidence="2" id="KW-0479">Metal-binding</keyword>
<name>A0ABQ4EYN9_9ACTN</name>
<sequence>MSMISSWAAELRCPVPARLCPHADVVQEWLVDWADRIIGPLDAAARNRLAKGGVARYAGRLYPDASEADLRVLAALFTWFFLLDDACDATRRPRPGEVAALCDGVLRLLRSTPPLAGSPPRSTPPLAGSPPRSGQPVPAPAPGRPSSAAGPVTRTGPPSAAQPRPAQHPPAVPGARSPNQPAPRLTTPPQSRAANQPAPRSEAFDGPLRRMLADAWRTPHQRMSTDWRDRFVDAVAHHLSGVVTEASNKASGRLPGVAEYIPLRRATSAAYVSYALIEFATGRPVPDAIYHHPAVREIASTANDLLSWFNDLLSLDRDTATSGGHNLVLAVAREERIPVEAAVEAVVRRWQRSMRRFVELRDAVPSFGPALDGPLRHYLDGLGNSVRGTMDWSMESARYRDALPANRPTGPAGQAEPHRRPDRPPNGIGARAEPTS</sequence>
<dbReference type="PANTHER" id="PTHR35201">
    <property type="entry name" value="TERPENE SYNTHASE"/>
    <property type="match status" value="1"/>
</dbReference>
<evidence type="ECO:0000256" key="3">
    <source>
        <dbReference type="SAM" id="MobiDB-lite"/>
    </source>
</evidence>
<evidence type="ECO:0000313" key="5">
    <source>
        <dbReference type="Proteomes" id="UP000621500"/>
    </source>
</evidence>
<comment type="similarity">
    <text evidence="2">Belongs to the terpene synthase family.</text>
</comment>
<evidence type="ECO:0000256" key="2">
    <source>
        <dbReference type="RuleBase" id="RU366034"/>
    </source>
</evidence>
<dbReference type="SUPFAM" id="SSF48576">
    <property type="entry name" value="Terpenoid synthases"/>
    <property type="match status" value="2"/>
</dbReference>